<sequence length="298" mass="33836">MSYFFLLLTATRAIAQSETDSLRQLNDRLDSLFIDEVEDRRTPDKVLHAEPLYIDLIRDLGARKGEREWNVGMGLTDNLYYDTYDMLIEYEWAPVNRLGLEVEIPITLYGINGRDSGQNGLAIPPANRIESLKLAAQWSFLVSERAKTTLALGYINSIKLADIQDLSRVSTVTGNQFNPFLIAAKRWGNRFHTLVYTGPVLTYAFQSKHWKSRFEMNSSVHYMIPGTRNFVGLEVNQSVAGRQSSVVMRPQLRVGVTSNLLLGIVTGIPLSRQEQRLSSFLRLIYEPAHKNRKPVQNG</sequence>
<dbReference type="KEGG" id="smon:AWR27_12475"/>
<evidence type="ECO:0000313" key="2">
    <source>
        <dbReference type="Proteomes" id="UP000187941"/>
    </source>
</evidence>
<dbReference type="AlphaFoldDB" id="A0A1P9X4F0"/>
<name>A0A1P9X4F0_9BACT</name>
<accession>A0A1P9X4F0</accession>
<dbReference type="Proteomes" id="UP000187941">
    <property type="component" value="Chromosome"/>
</dbReference>
<dbReference type="NCBIfam" id="NF041634">
    <property type="entry name" value="HAEPLYID"/>
    <property type="match status" value="1"/>
</dbReference>
<organism evidence="1 2">
    <name type="scientific">Spirosoma montaniterrae</name>
    <dbReference type="NCBI Taxonomy" id="1178516"/>
    <lineage>
        <taxon>Bacteria</taxon>
        <taxon>Pseudomonadati</taxon>
        <taxon>Bacteroidota</taxon>
        <taxon>Cytophagia</taxon>
        <taxon>Cytophagales</taxon>
        <taxon>Cytophagaceae</taxon>
        <taxon>Spirosoma</taxon>
    </lineage>
</organism>
<reference evidence="1 2" key="1">
    <citation type="submission" date="2016-01" db="EMBL/GenBank/DDBJ databases">
        <authorList>
            <person name="Oliw E.H."/>
        </authorList>
    </citation>
    <scope>NUCLEOTIDE SEQUENCE [LARGE SCALE GENOMIC DNA]</scope>
    <source>
        <strain evidence="1 2">DY10</strain>
    </source>
</reference>
<gene>
    <name evidence="1" type="ORF">AWR27_12475</name>
</gene>
<protein>
    <submittedName>
        <fullName evidence="1">Phosphoribosylformylglycinamidine synthase</fullName>
    </submittedName>
</protein>
<dbReference type="STRING" id="1178516.AWR27_12475"/>
<proteinExistence type="predicted"/>
<dbReference type="InterPro" id="IPR048131">
    <property type="entry name" value="HAEPLYID-like"/>
</dbReference>
<keyword evidence="2" id="KW-1185">Reference proteome</keyword>
<dbReference type="OrthoDB" id="892490at2"/>
<evidence type="ECO:0000313" key="1">
    <source>
        <dbReference type="EMBL" id="AQG82465.1"/>
    </source>
</evidence>
<dbReference type="EMBL" id="CP014263">
    <property type="protein sequence ID" value="AQG82465.1"/>
    <property type="molecule type" value="Genomic_DNA"/>
</dbReference>